<evidence type="ECO:0000259" key="3">
    <source>
        <dbReference type="Pfam" id="PF13505"/>
    </source>
</evidence>
<proteinExistence type="predicted"/>
<feature type="domain" description="Outer membrane protein beta-barrel" evidence="3">
    <location>
        <begin position="14"/>
        <end position="183"/>
    </location>
</feature>
<comment type="caution">
    <text evidence="4">The sequence shown here is derived from an EMBL/GenBank/DDBJ whole genome shotgun (WGS) entry which is preliminary data.</text>
</comment>
<evidence type="ECO:0000256" key="2">
    <source>
        <dbReference type="SAM" id="SignalP"/>
    </source>
</evidence>
<reference evidence="4 5" key="1">
    <citation type="submission" date="2016-06" db="EMBL/GenBank/DDBJ databases">
        <title>Draft genome of Moraxella nonliquefaciens CCUG 60284.</title>
        <authorList>
            <person name="Salva-Serra F."/>
            <person name="Engstrom-Jakobsson H."/>
            <person name="Thorell K."/>
            <person name="Gonzales-Siles L."/>
            <person name="Karlsson R."/>
            <person name="Boulund F."/>
            <person name="Engstrand L."/>
            <person name="Kristiansson E."/>
            <person name="Moore E."/>
        </authorList>
    </citation>
    <scope>NUCLEOTIDE SEQUENCE [LARGE SCALE GENOMIC DNA]</scope>
    <source>
        <strain evidence="4 5">CCUG 60284</strain>
    </source>
</reference>
<accession>A0A1B8PK64</accession>
<evidence type="ECO:0000313" key="4">
    <source>
        <dbReference type="EMBL" id="OBX51010.1"/>
    </source>
</evidence>
<dbReference type="RefSeq" id="WP_066885024.1">
    <property type="nucleotide sequence ID" value="NZ_LZDM01000003.1"/>
</dbReference>
<feature type="chain" id="PRO_5008611737" evidence="2">
    <location>
        <begin position="24"/>
        <end position="186"/>
    </location>
</feature>
<dbReference type="OrthoDB" id="6265027at2"/>
<dbReference type="Gene3D" id="2.40.160.20">
    <property type="match status" value="1"/>
</dbReference>
<dbReference type="Pfam" id="PF13505">
    <property type="entry name" value="OMP_b-brl"/>
    <property type="match status" value="1"/>
</dbReference>
<organism evidence="4 5">
    <name type="scientific">Moraxella nonliquefaciens</name>
    <dbReference type="NCBI Taxonomy" id="478"/>
    <lineage>
        <taxon>Bacteria</taxon>
        <taxon>Pseudomonadati</taxon>
        <taxon>Pseudomonadota</taxon>
        <taxon>Gammaproteobacteria</taxon>
        <taxon>Moraxellales</taxon>
        <taxon>Moraxellaceae</taxon>
        <taxon>Moraxella</taxon>
    </lineage>
</organism>
<evidence type="ECO:0000256" key="1">
    <source>
        <dbReference type="ARBA" id="ARBA00022729"/>
    </source>
</evidence>
<dbReference type="InterPro" id="IPR027385">
    <property type="entry name" value="Beta-barrel_OMP"/>
</dbReference>
<feature type="signal peptide" evidence="2">
    <location>
        <begin position="1"/>
        <end position="23"/>
    </location>
</feature>
<dbReference type="AlphaFoldDB" id="A0A1B8PK64"/>
<protein>
    <submittedName>
        <fullName evidence="4">Cell envelope biogenesis protein OmpA</fullName>
    </submittedName>
</protein>
<dbReference type="EMBL" id="LZDN01000009">
    <property type="protein sequence ID" value="OBX51010.1"/>
    <property type="molecule type" value="Genomic_DNA"/>
</dbReference>
<dbReference type="InterPro" id="IPR011250">
    <property type="entry name" value="OMP/PagP_B-barrel"/>
</dbReference>
<dbReference type="SUPFAM" id="SSF56925">
    <property type="entry name" value="OMPA-like"/>
    <property type="match status" value="1"/>
</dbReference>
<dbReference type="Proteomes" id="UP000092671">
    <property type="component" value="Unassembled WGS sequence"/>
</dbReference>
<evidence type="ECO:0000313" key="5">
    <source>
        <dbReference type="Proteomes" id="UP000092671"/>
    </source>
</evidence>
<sequence length="186" mass="20147">MKMLNKALLALSASSLLMMNASAAVSYGANSVGQPYVGVKVGQFDLDKLQSHKGKLTAYGVYGGYNFDQNTGVELEYVGADSEKYKHSSTLAEYEVKAKTYGAYGTYRYHFDNMPVYAKGKLGLSKTEVENYTTNSRAYSKKDDKTSIAGGVGVGFQPTANFGIEAGYNYLNADANMWGLGAHLVF</sequence>
<name>A0A1B8PK64_MORNO</name>
<keyword evidence="1 2" id="KW-0732">Signal</keyword>
<gene>
    <name evidence="4" type="ORF">A9Z60_08485</name>
</gene>